<sequence length="340" mass="37936">MKKSAKNNENHTASNNAEAFTIDIGDPIPMLDRSEILGYFESTLMYDKYYNPPVSFASLSKLRGASSYHESAIDVKKNILLSTITTTNLLSYTQLEKFVLDFLFFGNAYLQVQRNRFGEPLKVTAPLAKYVRVGVEQGKYYQVVNGVDDYEFPADSIFHLCQPDLNQEIYGIPSYLGALQSLLLNESATLFRRKYYVNGAHAGSIIYANDAGLSQEGAEELKKQLKQAKGRGNFKNLFVHIPAGKDGGIKVIPLSDAVGKDEFLNIKNTSRDDILAAHRVPPQLMGIIPTNTGGFGDVEKAAKVFCINEITILQRRLEEINTWLGRKVIKFGAYKLLEDS</sequence>
<proteinExistence type="inferred from homology"/>
<evidence type="ECO:0000313" key="2">
    <source>
        <dbReference type="EMBL" id="MDP8173114.1"/>
    </source>
</evidence>
<dbReference type="PIRSF" id="PIRSF018494">
    <property type="entry name" value="PBSX_VPQ"/>
    <property type="match status" value="1"/>
</dbReference>
<dbReference type="RefSeq" id="WP_306373726.1">
    <property type="nucleotide sequence ID" value="NZ_JASAYK010000002.1"/>
</dbReference>
<dbReference type="Pfam" id="PF04860">
    <property type="entry name" value="Phage_portal"/>
    <property type="match status" value="1"/>
</dbReference>
<organism evidence="2 3">
    <name type="scientific">Phocoenobacter skyensis</name>
    <dbReference type="NCBI Taxonomy" id="97481"/>
    <lineage>
        <taxon>Bacteria</taxon>
        <taxon>Pseudomonadati</taxon>
        <taxon>Pseudomonadota</taxon>
        <taxon>Gammaproteobacteria</taxon>
        <taxon>Pasteurellales</taxon>
        <taxon>Pasteurellaceae</taxon>
        <taxon>Phocoenobacter</taxon>
    </lineage>
</organism>
<comment type="similarity">
    <text evidence="1">Belongs to the phage portal family. PBSX subfamily.</text>
</comment>
<protein>
    <submittedName>
        <fullName evidence="2">Phage portal protein</fullName>
    </submittedName>
</protein>
<dbReference type="InterPro" id="IPR030935">
    <property type="entry name" value="PBSX_Proteobac"/>
</dbReference>
<dbReference type="Proteomes" id="UP001236239">
    <property type="component" value="Unassembled WGS sequence"/>
</dbReference>
<dbReference type="AlphaFoldDB" id="A0AAJ6P0X5"/>
<dbReference type="NCBIfam" id="TIGR01540">
    <property type="entry name" value="portal_PBSX"/>
    <property type="match status" value="1"/>
</dbReference>
<name>A0AAJ6P0X5_9PAST</name>
<evidence type="ECO:0000313" key="3">
    <source>
        <dbReference type="Proteomes" id="UP001236239"/>
    </source>
</evidence>
<dbReference type="EMBL" id="JASAYQ010000011">
    <property type="protein sequence ID" value="MDP8173114.1"/>
    <property type="molecule type" value="Genomic_DNA"/>
</dbReference>
<reference evidence="2" key="1">
    <citation type="journal article" date="2023" name="Front. Microbiol.">
        <title>Phylogeography and host specificity of Pasteurellaceae pathogenic to sea-farmed fish in the north-east Atlantic.</title>
        <authorList>
            <person name="Gulla S."/>
            <person name="Colquhoun D.J."/>
            <person name="Olsen A.B."/>
            <person name="Spilsberg B."/>
            <person name="Lagesen K."/>
            <person name="Aakesson C.P."/>
            <person name="Strom S."/>
            <person name="Manji F."/>
            <person name="Birkbeck T.H."/>
            <person name="Nilsen H.K."/>
        </authorList>
    </citation>
    <scope>NUCLEOTIDE SEQUENCE</scope>
    <source>
        <strain evidence="2">TW16_20</strain>
    </source>
</reference>
<dbReference type="InterPro" id="IPR006944">
    <property type="entry name" value="Phage/GTA_portal"/>
</dbReference>
<dbReference type="InterPro" id="IPR006430">
    <property type="entry name" value="Phage_portal_PBSX"/>
</dbReference>
<gene>
    <name evidence="2" type="ORF">QJU93_07060</name>
</gene>
<evidence type="ECO:0000256" key="1">
    <source>
        <dbReference type="ARBA" id="ARBA00006799"/>
    </source>
</evidence>
<accession>A0AAJ6P0X5</accession>
<comment type="caution">
    <text evidence="2">The sequence shown here is derived from an EMBL/GenBank/DDBJ whole genome shotgun (WGS) entry which is preliminary data.</text>
</comment>